<keyword evidence="3" id="KW-0805">Transcription regulation</keyword>
<dbReference type="Gene3D" id="1.10.10.60">
    <property type="entry name" value="Homeodomain-like"/>
    <property type="match status" value="2"/>
</dbReference>
<evidence type="ECO:0000313" key="10">
    <source>
        <dbReference type="EMBL" id="KAK6154979.1"/>
    </source>
</evidence>
<sequence length="242" mass="27812">MASWGVSEQRWRKGPWTPGEDKLLIQYVSQNGEGRWSCASKFSGLNRSGKSCRLRWVNYLRPGLKKGHITPQEEGIIIELHALWGNKWSTIARYLPGRTDNEIKNYWRTRFKKRIVKPCDNINQHLHKRKHIETGKDKMKNSTTINASPDQAGKNDKQETTSDTPKIENHQLLPMIYDQDCTAWSDFMIPIDNNSYLWGGLWNYVDDQNGNCNKMAMQNQANCCLGGDHGIGYMNSSEGCIF</sequence>
<accession>A0ABR0X8T1</accession>
<dbReference type="EMBL" id="JABTTQ020000005">
    <property type="protein sequence ID" value="KAK6154979.1"/>
    <property type="molecule type" value="Genomic_DNA"/>
</dbReference>
<evidence type="ECO:0000256" key="6">
    <source>
        <dbReference type="ARBA" id="ARBA00023242"/>
    </source>
</evidence>
<proteinExistence type="predicted"/>
<protein>
    <recommendedName>
        <fullName evidence="12">R2R3-MYB protein</fullName>
    </recommendedName>
</protein>
<evidence type="ECO:0000313" key="11">
    <source>
        <dbReference type="Proteomes" id="UP001318860"/>
    </source>
</evidence>
<dbReference type="SUPFAM" id="SSF46689">
    <property type="entry name" value="Homeodomain-like"/>
    <property type="match status" value="1"/>
</dbReference>
<keyword evidence="6" id="KW-0539">Nucleus</keyword>
<evidence type="ECO:0000256" key="2">
    <source>
        <dbReference type="ARBA" id="ARBA00022737"/>
    </source>
</evidence>
<dbReference type="Proteomes" id="UP001318860">
    <property type="component" value="Unassembled WGS sequence"/>
</dbReference>
<dbReference type="InterPro" id="IPR044676">
    <property type="entry name" value="EOBI/EOBII-like_plant"/>
</dbReference>
<feature type="domain" description="Myb-like" evidence="8">
    <location>
        <begin position="8"/>
        <end position="60"/>
    </location>
</feature>
<feature type="domain" description="HTH myb-type" evidence="9">
    <location>
        <begin position="61"/>
        <end position="115"/>
    </location>
</feature>
<keyword evidence="5" id="KW-0804">Transcription</keyword>
<keyword evidence="4" id="KW-0238">DNA-binding</keyword>
<evidence type="ECO:0008006" key="12">
    <source>
        <dbReference type="Google" id="ProtNLM"/>
    </source>
</evidence>
<name>A0ABR0X8T1_REHGL</name>
<feature type="region of interest" description="Disordered" evidence="7">
    <location>
        <begin position="132"/>
        <end position="164"/>
    </location>
</feature>
<keyword evidence="11" id="KW-1185">Reference proteome</keyword>
<dbReference type="PANTHER" id="PTHR45675:SF17">
    <property type="entry name" value="MYB TRANSCRIPTION FACTOR"/>
    <property type="match status" value="1"/>
</dbReference>
<dbReference type="InterPro" id="IPR017930">
    <property type="entry name" value="Myb_dom"/>
</dbReference>
<comment type="caution">
    <text evidence="10">The sequence shown here is derived from an EMBL/GenBank/DDBJ whole genome shotgun (WGS) entry which is preliminary data.</text>
</comment>
<dbReference type="CDD" id="cd00167">
    <property type="entry name" value="SANT"/>
    <property type="match status" value="2"/>
</dbReference>
<feature type="domain" description="HTH myb-type" evidence="9">
    <location>
        <begin position="8"/>
        <end position="60"/>
    </location>
</feature>
<gene>
    <name evidence="10" type="ORF">DH2020_009227</name>
</gene>
<evidence type="ECO:0000259" key="9">
    <source>
        <dbReference type="PROSITE" id="PS51294"/>
    </source>
</evidence>
<evidence type="ECO:0000256" key="4">
    <source>
        <dbReference type="ARBA" id="ARBA00023125"/>
    </source>
</evidence>
<dbReference type="PROSITE" id="PS50090">
    <property type="entry name" value="MYB_LIKE"/>
    <property type="match status" value="2"/>
</dbReference>
<evidence type="ECO:0000256" key="7">
    <source>
        <dbReference type="SAM" id="MobiDB-lite"/>
    </source>
</evidence>
<dbReference type="InterPro" id="IPR001005">
    <property type="entry name" value="SANT/Myb"/>
</dbReference>
<feature type="compositionally biased region" description="Basic and acidic residues" evidence="7">
    <location>
        <begin position="153"/>
        <end position="164"/>
    </location>
</feature>
<dbReference type="InterPro" id="IPR009057">
    <property type="entry name" value="Homeodomain-like_sf"/>
</dbReference>
<keyword evidence="2" id="KW-0677">Repeat</keyword>
<dbReference type="Pfam" id="PF00249">
    <property type="entry name" value="Myb_DNA-binding"/>
    <property type="match status" value="2"/>
</dbReference>
<evidence type="ECO:0000256" key="3">
    <source>
        <dbReference type="ARBA" id="ARBA00023015"/>
    </source>
</evidence>
<reference evidence="10 11" key="1">
    <citation type="journal article" date="2021" name="Comput. Struct. Biotechnol. J.">
        <title>De novo genome assembly of the potent medicinal plant Rehmannia glutinosa using nanopore technology.</title>
        <authorList>
            <person name="Ma L."/>
            <person name="Dong C."/>
            <person name="Song C."/>
            <person name="Wang X."/>
            <person name="Zheng X."/>
            <person name="Niu Y."/>
            <person name="Chen S."/>
            <person name="Feng W."/>
        </authorList>
    </citation>
    <scope>NUCLEOTIDE SEQUENCE [LARGE SCALE GENOMIC DNA]</scope>
    <source>
        <strain evidence="10">DH-2019</strain>
    </source>
</reference>
<evidence type="ECO:0000259" key="8">
    <source>
        <dbReference type="PROSITE" id="PS50090"/>
    </source>
</evidence>
<feature type="domain" description="Myb-like" evidence="8">
    <location>
        <begin position="61"/>
        <end position="111"/>
    </location>
</feature>
<dbReference type="PROSITE" id="PS51294">
    <property type="entry name" value="HTH_MYB"/>
    <property type="match status" value="2"/>
</dbReference>
<evidence type="ECO:0000256" key="5">
    <source>
        <dbReference type="ARBA" id="ARBA00023163"/>
    </source>
</evidence>
<dbReference type="SMART" id="SM00717">
    <property type="entry name" value="SANT"/>
    <property type="match status" value="2"/>
</dbReference>
<organism evidence="10 11">
    <name type="scientific">Rehmannia glutinosa</name>
    <name type="common">Chinese foxglove</name>
    <dbReference type="NCBI Taxonomy" id="99300"/>
    <lineage>
        <taxon>Eukaryota</taxon>
        <taxon>Viridiplantae</taxon>
        <taxon>Streptophyta</taxon>
        <taxon>Embryophyta</taxon>
        <taxon>Tracheophyta</taxon>
        <taxon>Spermatophyta</taxon>
        <taxon>Magnoliopsida</taxon>
        <taxon>eudicotyledons</taxon>
        <taxon>Gunneridae</taxon>
        <taxon>Pentapetalae</taxon>
        <taxon>asterids</taxon>
        <taxon>lamiids</taxon>
        <taxon>Lamiales</taxon>
        <taxon>Orobanchaceae</taxon>
        <taxon>Rehmannieae</taxon>
        <taxon>Rehmannia</taxon>
    </lineage>
</organism>
<dbReference type="PANTHER" id="PTHR45675">
    <property type="entry name" value="MYB TRANSCRIPTION FACTOR-RELATED-RELATED"/>
    <property type="match status" value="1"/>
</dbReference>
<comment type="subcellular location">
    <subcellularLocation>
        <location evidence="1">Nucleus</location>
    </subcellularLocation>
</comment>
<evidence type="ECO:0000256" key="1">
    <source>
        <dbReference type="ARBA" id="ARBA00004123"/>
    </source>
</evidence>